<proteinExistence type="predicted"/>
<name>A0A1D1V8H1_RAMVA</name>
<dbReference type="EMBL" id="BDGG01000003">
    <property type="protein sequence ID" value="GAU96342.1"/>
    <property type="molecule type" value="Genomic_DNA"/>
</dbReference>
<accession>A0A1D1V8H1</accession>
<reference evidence="1 2" key="1">
    <citation type="journal article" date="2016" name="Nat. Commun.">
        <title>Extremotolerant tardigrade genome and improved radiotolerance of human cultured cells by tardigrade-unique protein.</title>
        <authorList>
            <person name="Hashimoto T."/>
            <person name="Horikawa D.D."/>
            <person name="Saito Y."/>
            <person name="Kuwahara H."/>
            <person name="Kozuka-Hata H."/>
            <person name="Shin-I T."/>
            <person name="Minakuchi Y."/>
            <person name="Ohishi K."/>
            <person name="Motoyama A."/>
            <person name="Aizu T."/>
            <person name="Enomoto A."/>
            <person name="Kondo K."/>
            <person name="Tanaka S."/>
            <person name="Hara Y."/>
            <person name="Koshikawa S."/>
            <person name="Sagara H."/>
            <person name="Miura T."/>
            <person name="Yokobori S."/>
            <person name="Miyagawa K."/>
            <person name="Suzuki Y."/>
            <person name="Kubo T."/>
            <person name="Oyama M."/>
            <person name="Kohara Y."/>
            <person name="Fujiyama A."/>
            <person name="Arakawa K."/>
            <person name="Katayama T."/>
            <person name="Toyoda A."/>
            <person name="Kunieda T."/>
        </authorList>
    </citation>
    <scope>NUCLEOTIDE SEQUENCE [LARGE SCALE GENOMIC DNA]</scope>
    <source>
        <strain evidence="1 2">YOKOZUNA-1</strain>
    </source>
</reference>
<evidence type="ECO:0000313" key="1">
    <source>
        <dbReference type="EMBL" id="GAU96342.1"/>
    </source>
</evidence>
<dbReference type="Proteomes" id="UP000186922">
    <property type="component" value="Unassembled WGS sequence"/>
</dbReference>
<gene>
    <name evidence="1" type="primary">RvY_07802</name>
    <name evidence="1" type="synonym">RvY_07802.2</name>
    <name evidence="1" type="ORF">RvY_07802-2</name>
</gene>
<sequence length="146" mass="16548">MNDVTRAKTALSFQLDRHSVDQCDCAVSLLYLSRDSERLLSLHAYTDVLYNCTRFCYHSYAILALQVSFAHLIVVADRRSPLRQPVISDSKPDADHCASSIHLIDSNSPPCCYASRLRIPELLLRERILLNFSSLQPINRNGGLRE</sequence>
<keyword evidence="2" id="KW-1185">Reference proteome</keyword>
<organism evidence="1 2">
    <name type="scientific">Ramazzottius varieornatus</name>
    <name type="common">Water bear</name>
    <name type="synonym">Tardigrade</name>
    <dbReference type="NCBI Taxonomy" id="947166"/>
    <lineage>
        <taxon>Eukaryota</taxon>
        <taxon>Metazoa</taxon>
        <taxon>Ecdysozoa</taxon>
        <taxon>Tardigrada</taxon>
        <taxon>Eutardigrada</taxon>
        <taxon>Parachela</taxon>
        <taxon>Hypsibioidea</taxon>
        <taxon>Ramazzottiidae</taxon>
        <taxon>Ramazzottius</taxon>
    </lineage>
</organism>
<protein>
    <submittedName>
        <fullName evidence="1">Uncharacterized protein</fullName>
    </submittedName>
</protein>
<comment type="caution">
    <text evidence="1">The sequence shown here is derived from an EMBL/GenBank/DDBJ whole genome shotgun (WGS) entry which is preliminary data.</text>
</comment>
<evidence type="ECO:0000313" key="2">
    <source>
        <dbReference type="Proteomes" id="UP000186922"/>
    </source>
</evidence>
<dbReference type="AlphaFoldDB" id="A0A1D1V8H1"/>